<dbReference type="Gene3D" id="3.40.47.10">
    <property type="match status" value="1"/>
</dbReference>
<feature type="domain" description="Carrier" evidence="4">
    <location>
        <begin position="1444"/>
        <end position="1519"/>
    </location>
</feature>
<gene>
    <name evidence="6" type="ORF">DP116_23530</name>
</gene>
<evidence type="ECO:0000313" key="7">
    <source>
        <dbReference type="Proteomes" id="UP000718564"/>
    </source>
</evidence>
<dbReference type="InterPro" id="IPR020841">
    <property type="entry name" value="PKS_Beta-ketoAc_synthase_dom"/>
</dbReference>
<dbReference type="EMBL" id="QMEB01000237">
    <property type="protein sequence ID" value="NMG22259.1"/>
    <property type="molecule type" value="Genomic_DNA"/>
</dbReference>
<dbReference type="Gene3D" id="3.40.50.720">
    <property type="entry name" value="NAD(P)-binding Rossmann-like Domain"/>
    <property type="match status" value="1"/>
</dbReference>
<dbReference type="InterPro" id="IPR016035">
    <property type="entry name" value="Acyl_Trfase/lysoPLipase"/>
</dbReference>
<dbReference type="PANTHER" id="PTHR43775">
    <property type="entry name" value="FATTY ACID SYNTHASE"/>
    <property type="match status" value="1"/>
</dbReference>
<dbReference type="InterPro" id="IPR020806">
    <property type="entry name" value="PKS_PP-bd"/>
</dbReference>
<dbReference type="InterPro" id="IPR036736">
    <property type="entry name" value="ACP-like_sf"/>
</dbReference>
<dbReference type="Pfam" id="PF02801">
    <property type="entry name" value="Ketoacyl-synt_C"/>
    <property type="match status" value="1"/>
</dbReference>
<dbReference type="Pfam" id="PF00698">
    <property type="entry name" value="Acyl_transf_1"/>
    <property type="match status" value="1"/>
</dbReference>
<dbReference type="SUPFAM" id="SSF51735">
    <property type="entry name" value="NAD(P)-binding Rossmann-fold domains"/>
    <property type="match status" value="2"/>
</dbReference>
<dbReference type="SMART" id="SM00827">
    <property type="entry name" value="PKS_AT"/>
    <property type="match status" value="1"/>
</dbReference>
<dbReference type="CDD" id="cd08953">
    <property type="entry name" value="KR_2_SDR_x"/>
    <property type="match status" value="1"/>
</dbReference>
<dbReference type="InterPro" id="IPR014031">
    <property type="entry name" value="Ketoacyl_synth_C"/>
</dbReference>
<dbReference type="Gene3D" id="3.30.70.250">
    <property type="entry name" value="Malonyl-CoA ACP transacylase, ACP-binding"/>
    <property type="match status" value="1"/>
</dbReference>
<evidence type="ECO:0008006" key="8">
    <source>
        <dbReference type="Google" id="ProtNLM"/>
    </source>
</evidence>
<dbReference type="Gene3D" id="3.30.70.3290">
    <property type="match status" value="1"/>
</dbReference>
<dbReference type="InterPro" id="IPR006162">
    <property type="entry name" value="Ppantetheine_attach_site"/>
</dbReference>
<dbReference type="Pfam" id="PF08659">
    <property type="entry name" value="KR"/>
    <property type="match status" value="1"/>
</dbReference>
<evidence type="ECO:0000256" key="1">
    <source>
        <dbReference type="ARBA" id="ARBA00022450"/>
    </source>
</evidence>
<evidence type="ECO:0000256" key="2">
    <source>
        <dbReference type="ARBA" id="ARBA00022553"/>
    </source>
</evidence>
<dbReference type="SUPFAM" id="SSF53901">
    <property type="entry name" value="Thiolase-like"/>
    <property type="match status" value="1"/>
</dbReference>
<evidence type="ECO:0000313" key="6">
    <source>
        <dbReference type="EMBL" id="NMG22259.1"/>
    </source>
</evidence>
<dbReference type="SUPFAM" id="SSF47336">
    <property type="entry name" value="ACP-like"/>
    <property type="match status" value="1"/>
</dbReference>
<dbReference type="SMART" id="SM00823">
    <property type="entry name" value="PKS_PP"/>
    <property type="match status" value="1"/>
</dbReference>
<evidence type="ECO:0000259" key="5">
    <source>
        <dbReference type="PROSITE" id="PS52004"/>
    </source>
</evidence>
<dbReference type="RefSeq" id="WP_169157471.1">
    <property type="nucleotide sequence ID" value="NZ_CAWPJE010000238.1"/>
</dbReference>
<dbReference type="InterPro" id="IPR009081">
    <property type="entry name" value="PP-bd_ACP"/>
</dbReference>
<dbReference type="PROSITE" id="PS00012">
    <property type="entry name" value="PHOSPHOPANTETHEINE"/>
    <property type="match status" value="1"/>
</dbReference>
<keyword evidence="3" id="KW-0808">Transferase</keyword>
<dbReference type="InterPro" id="IPR014030">
    <property type="entry name" value="Ketoacyl_synth_N"/>
</dbReference>
<dbReference type="Pfam" id="PF21394">
    <property type="entry name" value="Beta-ketacyl_N"/>
    <property type="match status" value="1"/>
</dbReference>
<dbReference type="SUPFAM" id="SSF55048">
    <property type="entry name" value="Probable ACP-binding domain of malonyl-CoA ACP transacylase"/>
    <property type="match status" value="1"/>
</dbReference>
<reference evidence="6 7" key="1">
    <citation type="submission" date="2018-06" db="EMBL/GenBank/DDBJ databases">
        <title>Comparative genomics of Brasilonema spp. strains.</title>
        <authorList>
            <person name="Alvarenga D.O."/>
            <person name="Fiore M.F."/>
            <person name="Varani A.M."/>
        </authorList>
    </citation>
    <scope>NUCLEOTIDE SEQUENCE [LARGE SCALE GENOMIC DNA]</scope>
    <source>
        <strain evidence="6 7">SPC951</strain>
    </source>
</reference>
<dbReference type="Pfam" id="PF00550">
    <property type="entry name" value="PP-binding"/>
    <property type="match status" value="1"/>
</dbReference>
<dbReference type="InterPro" id="IPR036291">
    <property type="entry name" value="NAD(P)-bd_dom_sf"/>
</dbReference>
<protein>
    <recommendedName>
        <fullName evidence="8">Polyketide synthase</fullName>
    </recommendedName>
</protein>
<dbReference type="PROSITE" id="PS52004">
    <property type="entry name" value="KS3_2"/>
    <property type="match status" value="1"/>
</dbReference>
<name>A0ABX1PCQ8_9CYAN</name>
<dbReference type="CDD" id="cd00833">
    <property type="entry name" value="PKS"/>
    <property type="match status" value="1"/>
</dbReference>
<accession>A0ABX1PCQ8</accession>
<dbReference type="InterPro" id="IPR049490">
    <property type="entry name" value="C883_1060-like_KR_N"/>
</dbReference>
<dbReference type="SMART" id="SM00825">
    <property type="entry name" value="PKS_KS"/>
    <property type="match status" value="1"/>
</dbReference>
<proteinExistence type="predicted"/>
<feature type="domain" description="Ketosynthase family 3 (KS3)" evidence="5">
    <location>
        <begin position="10"/>
        <end position="435"/>
    </location>
</feature>
<dbReference type="SUPFAM" id="SSF52151">
    <property type="entry name" value="FabD/lysophospholipase-like"/>
    <property type="match status" value="1"/>
</dbReference>
<dbReference type="Gene3D" id="3.40.366.10">
    <property type="entry name" value="Malonyl-Coenzyme A Acyl Carrier Protein, domain 2"/>
    <property type="match status" value="1"/>
</dbReference>
<comment type="caution">
    <text evidence="6">The sequence shown here is derived from an EMBL/GenBank/DDBJ whole genome shotgun (WGS) entry which is preliminary data.</text>
</comment>
<dbReference type="InterPro" id="IPR013968">
    <property type="entry name" value="PKS_KR"/>
</dbReference>
<evidence type="ECO:0000256" key="3">
    <source>
        <dbReference type="ARBA" id="ARBA00022679"/>
    </source>
</evidence>
<dbReference type="Gene3D" id="1.10.1200.10">
    <property type="entry name" value="ACP-like"/>
    <property type="match status" value="1"/>
</dbReference>
<dbReference type="InterPro" id="IPR050091">
    <property type="entry name" value="PKS_NRPS_Biosynth_Enz"/>
</dbReference>
<organism evidence="6 7">
    <name type="scientific">Brasilonema bromeliae SPC951</name>
    <dbReference type="NCBI Taxonomy" id="385972"/>
    <lineage>
        <taxon>Bacteria</taxon>
        <taxon>Bacillati</taxon>
        <taxon>Cyanobacteriota</taxon>
        <taxon>Cyanophyceae</taxon>
        <taxon>Nostocales</taxon>
        <taxon>Scytonemataceae</taxon>
        <taxon>Brasilonema</taxon>
        <taxon>Bromeliae group (in: Brasilonema)</taxon>
    </lineage>
</organism>
<dbReference type="InterPro" id="IPR014043">
    <property type="entry name" value="Acyl_transferase_dom"/>
</dbReference>
<dbReference type="InterPro" id="IPR016036">
    <property type="entry name" value="Malonyl_transacylase_ACP-bd"/>
</dbReference>
<dbReference type="InterPro" id="IPR057326">
    <property type="entry name" value="KR_dom"/>
</dbReference>
<dbReference type="InterPro" id="IPR016039">
    <property type="entry name" value="Thiolase-like"/>
</dbReference>
<dbReference type="SMART" id="SM00822">
    <property type="entry name" value="PKS_KR"/>
    <property type="match status" value="1"/>
</dbReference>
<keyword evidence="7" id="KW-1185">Reference proteome</keyword>
<dbReference type="PANTHER" id="PTHR43775:SF51">
    <property type="entry name" value="INACTIVE PHENOLPHTHIOCEROL SYNTHESIS POLYKETIDE SYNTHASE TYPE I PKS1-RELATED"/>
    <property type="match status" value="1"/>
</dbReference>
<keyword evidence="2" id="KW-0597">Phosphoprotein</keyword>
<evidence type="ECO:0000259" key="4">
    <source>
        <dbReference type="PROSITE" id="PS50075"/>
    </source>
</evidence>
<sequence>MASATNLDSLEGIAIIGMAGRFPGAKNIEQFWHNLRSGIESISVFTDEELISSGIDPAVVSDPNYIKVSAVLEDTDLFDASFFGFNHREAEITDPQHRLFLECAWEALENAGYDSTRCESRIGVYAGASLNNYLSFNLNHDQIGSAITFQKLIGSDKDFLTTRVSYKLNLTGPSFTVQTACSTSLVATTLACQSLVNYQCDMALVGGVSIRVPQKTGYLYQEGGILSPDGHCHAFDAMARGTIVGNGVGVVVLKRLADALADRDSIHAVIKGSAINNDGSLKVGYTAPSVDGQAEAIAEAQALAGIEPETVSYIEAHGTGTSLGDPIEIAALTKVFRASTQKKGFCAIGSVKTNVGHLDAAAGITSLIKTVLALKHKQIPPSLHFEKPNPQIDFANSPFYVNTKLSEWKTNGTPRRAGVSSFGIGGTNAHVILEEAPVVELSDPIVLKSRPWQVLMLSAKTSSALETATANLANYLQQHPDLNLADVAYTLQIGRQGFEHRRTVVCRSIEDALDALVDPKRVLTGIQETQERPVAFMFPGQGAQYVDMGKELYQSEPIFRDQVDLCCQLLQPHLGLDLRSLIYPNESESKVAAEKLQQTDITQPALFVIEYALAQLWMSWGISPGAMIGHSIGEYVAACLAGVMSVADALALVAARGRLMQQLPSGAMLSVPLPEEEVRALLDEKLSLAACNAPALCVVSGTHDAIDAFQNKLQGIECRRLLTSHAFHSSMMERILERFQKEVSKVKLHPPKISFISNVTGTWITASQATDPNYWATHLRSCVHFSQGISVLLQEPNRILLEVGSGRTLCTFALKHSDAVGLSSLPHPKEKDSDVAFLMNTLGKVWLSGVQIDWSRFYAHQRRYRIPLPTYPFERQRYWIESQKNTRDVNLSQTALEQKLDIKDWFYIPSWKRSVPPISFETRRLTVEKQCWLVFVDTCGIGTQILEKLKRENQNVITVKVGEQFCHSGECEYTINPQNKNDYDALLKAIRNLGQIPTIIAHLWNITPSEYISSRLESCEKAQDIGFWSLVFLAQALGEQNISDSIQIDVVSNNMQQLLDEDELCPEKATILGPCKVISQEYSNITCRSIDIKLPQSGTRQWEQLINHLLTELAASTSEQVIAYRGNQRWVQCFEALPIESQTSTTARLREEGVYIITGGLGEIGLIFAEHLAKTVQAKIVLIGRSGLPPKAEWEQWSSSHDDQDLLSTKIKKVQILEELGAEVLVLTADVANLEQMQALVNQVRDRFGEIHGVIHAAGVPGAGLIQLKTTELATNVLEPKVKGTLVLDAVLQDINLDFLVLFSSITATAGGFGQVDYCAANAFLDAFAHYNFYQQQIPTVSINWDWWQGNNWADSLMSAVPEFQAEFKQMRERYGISFVEGVDAFSRILSTKLPQVVVSTQNLQTVIDKFKSFAAPISSEKLETSEQSKPKHPRPILGIAYVPPSSDLEQKIADIWQELLGIEQVGINDNFFDLGGHSLLATQLVSQLRKDFQVELSLRHIFEAPTIAELALMIEDLILRELEELTEDEANVYAVRE</sequence>
<keyword evidence="1" id="KW-0596">Phosphopantetheine</keyword>
<dbReference type="Proteomes" id="UP000718564">
    <property type="component" value="Unassembled WGS sequence"/>
</dbReference>
<dbReference type="PROSITE" id="PS50075">
    <property type="entry name" value="CARRIER"/>
    <property type="match status" value="1"/>
</dbReference>
<dbReference type="Pfam" id="PF22621">
    <property type="entry name" value="CurL-like_PKS_C"/>
    <property type="match status" value="1"/>
</dbReference>
<dbReference type="InterPro" id="IPR001227">
    <property type="entry name" value="Ac_transferase_dom_sf"/>
</dbReference>
<dbReference type="Pfam" id="PF00109">
    <property type="entry name" value="ketoacyl-synt"/>
    <property type="match status" value="1"/>
</dbReference>